<dbReference type="InterPro" id="IPR011010">
    <property type="entry name" value="DNA_brk_join_enz"/>
</dbReference>
<name>A0A6M0IPF6_9BACT</name>
<accession>A0A6M0IPF6</accession>
<evidence type="ECO:0000313" key="1">
    <source>
        <dbReference type="EMBL" id="NEU70260.1"/>
    </source>
</evidence>
<sequence>MAYATEPEYCPLTALQAWLSVIGRAEGPLFVRIRKGERVTSDRLSDEWVNLLVQQQLG</sequence>
<dbReference type="AlphaFoldDB" id="A0A6M0IPF6"/>
<dbReference type="RefSeq" id="WP_164043560.1">
    <property type="nucleotide sequence ID" value="NZ_JAAGNZ010000003.1"/>
</dbReference>
<proteinExistence type="predicted"/>
<dbReference type="GO" id="GO:0003677">
    <property type="term" value="F:DNA binding"/>
    <property type="evidence" value="ECO:0007669"/>
    <property type="project" value="InterPro"/>
</dbReference>
<evidence type="ECO:0000313" key="2">
    <source>
        <dbReference type="Proteomes" id="UP000477386"/>
    </source>
</evidence>
<reference evidence="1 2" key="1">
    <citation type="submission" date="2020-02" db="EMBL/GenBank/DDBJ databases">
        <title>Draft genome sequence of two Spirosoma agri KCTC 52727 and Spirosoma terrae KCTC 52035.</title>
        <authorList>
            <person name="Rojas J."/>
            <person name="Ambika Manirajan B."/>
            <person name="Ratering S."/>
            <person name="Suarez C."/>
            <person name="Schnell S."/>
        </authorList>
    </citation>
    <scope>NUCLEOTIDE SEQUENCE [LARGE SCALE GENOMIC DNA]</scope>
    <source>
        <strain evidence="1 2">KCTC 52727</strain>
    </source>
</reference>
<dbReference type="SUPFAM" id="SSF56349">
    <property type="entry name" value="DNA breaking-rejoining enzymes"/>
    <property type="match status" value="1"/>
</dbReference>
<comment type="caution">
    <text evidence="1">The sequence shown here is derived from an EMBL/GenBank/DDBJ whole genome shotgun (WGS) entry which is preliminary data.</text>
</comment>
<keyword evidence="2" id="KW-1185">Reference proteome</keyword>
<dbReference type="Proteomes" id="UP000477386">
    <property type="component" value="Unassembled WGS sequence"/>
</dbReference>
<organism evidence="1 2">
    <name type="scientific">Spirosoma agri</name>
    <dbReference type="NCBI Taxonomy" id="1987381"/>
    <lineage>
        <taxon>Bacteria</taxon>
        <taxon>Pseudomonadati</taxon>
        <taxon>Bacteroidota</taxon>
        <taxon>Cytophagia</taxon>
        <taxon>Cytophagales</taxon>
        <taxon>Cytophagaceae</taxon>
        <taxon>Spirosoma</taxon>
    </lineage>
</organism>
<gene>
    <name evidence="1" type="ORF">GK091_25510</name>
</gene>
<dbReference type="EMBL" id="JAAGNZ010000003">
    <property type="protein sequence ID" value="NEU70260.1"/>
    <property type="molecule type" value="Genomic_DNA"/>
</dbReference>
<protein>
    <submittedName>
        <fullName evidence="1">Uncharacterized protein</fullName>
    </submittedName>
</protein>